<evidence type="ECO:0000313" key="4">
    <source>
        <dbReference type="Proteomes" id="UP000288024"/>
    </source>
</evidence>
<dbReference type="PANTHER" id="PTHR24321">
    <property type="entry name" value="DEHYDROGENASES, SHORT CHAIN"/>
    <property type="match status" value="1"/>
</dbReference>
<protein>
    <submittedName>
        <fullName evidence="3">SDR family oxidoreductase</fullName>
    </submittedName>
</protein>
<organism evidence="3 4">
    <name type="scientific">Niallia taxi</name>
    <dbReference type="NCBI Taxonomy" id="2499688"/>
    <lineage>
        <taxon>Bacteria</taxon>
        <taxon>Bacillati</taxon>
        <taxon>Bacillota</taxon>
        <taxon>Bacilli</taxon>
        <taxon>Bacillales</taxon>
        <taxon>Bacillaceae</taxon>
        <taxon>Niallia</taxon>
    </lineage>
</organism>
<proteinExistence type="inferred from homology"/>
<evidence type="ECO:0000256" key="1">
    <source>
        <dbReference type="ARBA" id="ARBA00006484"/>
    </source>
</evidence>
<sequence>MNRMENKIAVITGGASGIGKASAIRLAQEGAKITIIDRNAERGKAVIKEITELGGEAIFCQADITNEKQVADAMAQTAKKWGTITTLFANAGIVGTVSPIEQFSTKDWAATIQNNVIGTFETVKQAIPYLKDNGGTITITSSVSGNRRFAQEGFSAYSSSKAAIAAFAKMAAIELAQHKIRVNSICPGTIDTNIFESLQESEIVNEINFPFDIPENGIPLKQEAGKSEEVANLFLFLASDEASHLTGTEVYVDSAESLIKG</sequence>
<comment type="caution">
    <text evidence="3">The sequence shown here is derived from an EMBL/GenBank/DDBJ whole genome shotgun (WGS) entry which is preliminary data.</text>
</comment>
<dbReference type="PRINTS" id="PR00080">
    <property type="entry name" value="SDRFAMILY"/>
</dbReference>
<keyword evidence="2" id="KW-0560">Oxidoreductase</keyword>
<dbReference type="Pfam" id="PF13561">
    <property type="entry name" value="adh_short_C2"/>
    <property type="match status" value="1"/>
</dbReference>
<dbReference type="NCBIfam" id="NF004203">
    <property type="entry name" value="PRK05653.2-4"/>
    <property type="match status" value="1"/>
</dbReference>
<dbReference type="Gene3D" id="3.40.50.720">
    <property type="entry name" value="NAD(P)-binding Rossmann-like Domain"/>
    <property type="match status" value="1"/>
</dbReference>
<dbReference type="AlphaFoldDB" id="A0A437KBL4"/>
<dbReference type="PRINTS" id="PR00081">
    <property type="entry name" value="GDHRDH"/>
</dbReference>
<evidence type="ECO:0000313" key="3">
    <source>
        <dbReference type="EMBL" id="RVT63473.1"/>
    </source>
</evidence>
<reference evidence="3 4" key="1">
    <citation type="submission" date="2019-01" db="EMBL/GenBank/DDBJ databases">
        <title>Bacillus sp. M5HDSG1-1, whole genome shotgun sequence.</title>
        <authorList>
            <person name="Tuo L."/>
        </authorList>
    </citation>
    <scope>NUCLEOTIDE SEQUENCE [LARGE SCALE GENOMIC DNA]</scope>
    <source>
        <strain evidence="3 4">M5HDSG1-1</strain>
    </source>
</reference>
<dbReference type="PROSITE" id="PS00061">
    <property type="entry name" value="ADH_SHORT"/>
    <property type="match status" value="1"/>
</dbReference>
<keyword evidence="4" id="KW-1185">Reference proteome</keyword>
<comment type="similarity">
    <text evidence="1">Belongs to the short-chain dehydrogenases/reductases (SDR) family.</text>
</comment>
<dbReference type="CDD" id="cd05233">
    <property type="entry name" value="SDR_c"/>
    <property type="match status" value="1"/>
</dbReference>
<dbReference type="Proteomes" id="UP000288024">
    <property type="component" value="Unassembled WGS sequence"/>
</dbReference>
<dbReference type="SUPFAM" id="SSF51735">
    <property type="entry name" value="NAD(P)-binding Rossmann-fold domains"/>
    <property type="match status" value="1"/>
</dbReference>
<gene>
    <name evidence="3" type="ORF">EM808_09360</name>
</gene>
<dbReference type="InterPro" id="IPR002347">
    <property type="entry name" value="SDR_fam"/>
</dbReference>
<dbReference type="PANTHER" id="PTHR24321:SF8">
    <property type="entry name" value="ESTRADIOL 17-BETA-DEHYDROGENASE 8-RELATED"/>
    <property type="match status" value="1"/>
</dbReference>
<dbReference type="InterPro" id="IPR020904">
    <property type="entry name" value="Sc_DH/Rdtase_CS"/>
</dbReference>
<dbReference type="GO" id="GO:0016491">
    <property type="term" value="F:oxidoreductase activity"/>
    <property type="evidence" value="ECO:0007669"/>
    <property type="project" value="UniProtKB-KW"/>
</dbReference>
<dbReference type="InterPro" id="IPR036291">
    <property type="entry name" value="NAD(P)-bd_dom_sf"/>
</dbReference>
<name>A0A437KBL4_9BACI</name>
<dbReference type="RefSeq" id="WP_127737950.1">
    <property type="nucleotide sequence ID" value="NZ_JARMUX010000007.1"/>
</dbReference>
<dbReference type="GO" id="GO:0008206">
    <property type="term" value="P:bile acid metabolic process"/>
    <property type="evidence" value="ECO:0007669"/>
    <property type="project" value="UniProtKB-ARBA"/>
</dbReference>
<evidence type="ECO:0000256" key="2">
    <source>
        <dbReference type="ARBA" id="ARBA00023002"/>
    </source>
</evidence>
<dbReference type="FunFam" id="3.40.50.720:FF:000084">
    <property type="entry name" value="Short-chain dehydrogenase reductase"/>
    <property type="match status" value="1"/>
</dbReference>
<dbReference type="EMBL" id="RZTZ01000003">
    <property type="protein sequence ID" value="RVT63473.1"/>
    <property type="molecule type" value="Genomic_DNA"/>
</dbReference>
<accession>A0A437KBL4</accession>